<dbReference type="AlphaFoldDB" id="A0A852BT36"/>
<proteinExistence type="inferred from homology"/>
<evidence type="ECO:0000256" key="3">
    <source>
        <dbReference type="ARBA" id="ARBA00022692"/>
    </source>
</evidence>
<feature type="transmembrane region" description="Helical" evidence="6">
    <location>
        <begin position="46"/>
        <end position="69"/>
    </location>
</feature>
<organism evidence="7 8">
    <name type="scientific">Ramphastos sulfuratus</name>
    <dbReference type="NCBI Taxonomy" id="322582"/>
    <lineage>
        <taxon>Eukaryota</taxon>
        <taxon>Metazoa</taxon>
        <taxon>Chordata</taxon>
        <taxon>Craniata</taxon>
        <taxon>Vertebrata</taxon>
        <taxon>Euteleostomi</taxon>
        <taxon>Archelosauria</taxon>
        <taxon>Archosauria</taxon>
        <taxon>Dinosauria</taxon>
        <taxon>Saurischia</taxon>
        <taxon>Theropoda</taxon>
        <taxon>Coelurosauria</taxon>
        <taxon>Aves</taxon>
        <taxon>Neognathae</taxon>
        <taxon>Neoaves</taxon>
        <taxon>Telluraves</taxon>
        <taxon>Coraciimorphae</taxon>
        <taxon>Piciformes</taxon>
        <taxon>Ramphastidae</taxon>
        <taxon>Ramphastos</taxon>
    </lineage>
</organism>
<evidence type="ECO:0000256" key="1">
    <source>
        <dbReference type="ARBA" id="ARBA00004370"/>
    </source>
</evidence>
<dbReference type="GO" id="GO:0051607">
    <property type="term" value="P:defense response to virus"/>
    <property type="evidence" value="ECO:0007669"/>
    <property type="project" value="TreeGrafter"/>
</dbReference>
<protein>
    <submittedName>
        <fullName evidence="7">IFM3 protein</fullName>
    </submittedName>
</protein>
<dbReference type="GO" id="GO:0035456">
    <property type="term" value="P:response to interferon-beta"/>
    <property type="evidence" value="ECO:0007669"/>
    <property type="project" value="TreeGrafter"/>
</dbReference>
<dbReference type="Pfam" id="PF04505">
    <property type="entry name" value="CD225"/>
    <property type="match status" value="1"/>
</dbReference>
<dbReference type="Proteomes" id="UP000611227">
    <property type="component" value="Unassembled WGS sequence"/>
</dbReference>
<evidence type="ECO:0000256" key="2">
    <source>
        <dbReference type="ARBA" id="ARBA00006843"/>
    </source>
</evidence>
<evidence type="ECO:0000313" key="7">
    <source>
        <dbReference type="EMBL" id="NXP70956.1"/>
    </source>
</evidence>
<evidence type="ECO:0000313" key="8">
    <source>
        <dbReference type="Proteomes" id="UP000611227"/>
    </source>
</evidence>
<evidence type="ECO:0000256" key="4">
    <source>
        <dbReference type="ARBA" id="ARBA00022989"/>
    </source>
</evidence>
<keyword evidence="5 6" id="KW-0472">Membrane</keyword>
<dbReference type="GO" id="GO:0046597">
    <property type="term" value="P:host-mediated suppression of symbiont invasion"/>
    <property type="evidence" value="ECO:0007669"/>
    <property type="project" value="TreeGrafter"/>
</dbReference>
<dbReference type="GO" id="GO:0060337">
    <property type="term" value="P:type I interferon-mediated signaling pathway"/>
    <property type="evidence" value="ECO:0007669"/>
    <property type="project" value="TreeGrafter"/>
</dbReference>
<name>A0A852BT36_9PICI</name>
<comment type="similarity">
    <text evidence="2">Belongs to the CD225/Dispanin family.</text>
</comment>
<dbReference type="InterPro" id="IPR051517">
    <property type="entry name" value="IFITM_antiviral_protein"/>
</dbReference>
<dbReference type="GO" id="GO:0035455">
    <property type="term" value="P:response to interferon-alpha"/>
    <property type="evidence" value="ECO:0007669"/>
    <property type="project" value="TreeGrafter"/>
</dbReference>
<comment type="subcellular location">
    <subcellularLocation>
        <location evidence="1">Membrane</location>
    </subcellularLocation>
</comment>
<dbReference type="GO" id="GO:0045071">
    <property type="term" value="P:negative regulation of viral genome replication"/>
    <property type="evidence" value="ECO:0007669"/>
    <property type="project" value="TreeGrafter"/>
</dbReference>
<keyword evidence="8" id="KW-1185">Reference proteome</keyword>
<sequence length="141" mass="15416">LENFPKPVSITMQPYDRNVAGSPATTFGPTVNTFVQPQRTASPRDFVLWSLFNTIFCNPFCLGFIALIWSIKVRGKSLPPHHSHAWLGGPTCCLHPSQGSLIPSLPFPSHPVLPCPTPPNPILSHFVPFCPSLPQATSPHL</sequence>
<accession>A0A852BT36</accession>
<feature type="non-terminal residue" evidence="7">
    <location>
        <position position="1"/>
    </location>
</feature>
<reference evidence="7" key="1">
    <citation type="submission" date="2019-09" db="EMBL/GenBank/DDBJ databases">
        <title>Bird 10,000 Genomes (B10K) Project - Family phase.</title>
        <authorList>
            <person name="Zhang G."/>
        </authorList>
    </citation>
    <scope>NUCLEOTIDE SEQUENCE</scope>
    <source>
        <strain evidence="7">B10K-DU-001-30</strain>
        <tissue evidence="7">Muscle</tissue>
    </source>
</reference>
<dbReference type="PANTHER" id="PTHR13999">
    <property type="entry name" value="INTERFERON INDUCIBLE TRANSMEMBRANE PROTEIN"/>
    <property type="match status" value="1"/>
</dbReference>
<gene>
    <name evidence="7" type="primary">Ifitm3</name>
    <name evidence="7" type="ORF">RAMSUL_R15175</name>
</gene>
<dbReference type="GO" id="GO:0005886">
    <property type="term" value="C:plasma membrane"/>
    <property type="evidence" value="ECO:0007669"/>
    <property type="project" value="TreeGrafter"/>
</dbReference>
<feature type="non-terminal residue" evidence="7">
    <location>
        <position position="141"/>
    </location>
</feature>
<dbReference type="GO" id="GO:0034341">
    <property type="term" value="P:response to type II interferon"/>
    <property type="evidence" value="ECO:0007669"/>
    <property type="project" value="TreeGrafter"/>
</dbReference>
<comment type="caution">
    <text evidence="7">The sequence shown here is derived from an EMBL/GenBank/DDBJ whole genome shotgun (WGS) entry which is preliminary data.</text>
</comment>
<keyword evidence="4 6" id="KW-1133">Transmembrane helix</keyword>
<dbReference type="EMBL" id="WBNM01005226">
    <property type="protein sequence ID" value="NXP70956.1"/>
    <property type="molecule type" value="Genomic_DNA"/>
</dbReference>
<evidence type="ECO:0000256" key="5">
    <source>
        <dbReference type="ARBA" id="ARBA00023136"/>
    </source>
</evidence>
<dbReference type="InterPro" id="IPR007593">
    <property type="entry name" value="CD225/Dispanin_fam"/>
</dbReference>
<dbReference type="PANTHER" id="PTHR13999:SF4">
    <property type="entry name" value="INTERFERON-INDUCED TRANSMEMBRANE PROTEIN 3"/>
    <property type="match status" value="1"/>
</dbReference>
<keyword evidence="3 6" id="KW-0812">Transmembrane</keyword>
<evidence type="ECO:0000256" key="6">
    <source>
        <dbReference type="SAM" id="Phobius"/>
    </source>
</evidence>